<name>A0AAN7C997_9PEZI</name>
<proteinExistence type="predicted"/>
<dbReference type="PROSITE" id="PS00012">
    <property type="entry name" value="PHOSPHOPANTETHEINE"/>
    <property type="match status" value="1"/>
</dbReference>
<dbReference type="Pfam" id="PF00550">
    <property type="entry name" value="PP-binding"/>
    <property type="match status" value="1"/>
</dbReference>
<feature type="domain" description="Carrier" evidence="8">
    <location>
        <begin position="1947"/>
        <end position="2024"/>
    </location>
</feature>
<dbReference type="InterPro" id="IPR050091">
    <property type="entry name" value="PKS_NRPS_Biosynth_Enz"/>
</dbReference>
<feature type="domain" description="PKS/mFAS DH" evidence="10">
    <location>
        <begin position="772"/>
        <end position="1077"/>
    </location>
</feature>
<dbReference type="GO" id="GO:0006633">
    <property type="term" value="P:fatty acid biosynthetic process"/>
    <property type="evidence" value="ECO:0007669"/>
    <property type="project" value="TreeGrafter"/>
</dbReference>
<dbReference type="GO" id="GO:0016491">
    <property type="term" value="F:oxidoreductase activity"/>
    <property type="evidence" value="ECO:0007669"/>
    <property type="project" value="UniProtKB-KW"/>
</dbReference>
<dbReference type="Gene3D" id="3.40.50.150">
    <property type="entry name" value="Vaccinia Virus protein VP39"/>
    <property type="match status" value="1"/>
</dbReference>
<dbReference type="Gene3D" id="3.40.47.10">
    <property type="match status" value="2"/>
</dbReference>
<dbReference type="InterPro" id="IPR013968">
    <property type="entry name" value="PKS_KR"/>
</dbReference>
<dbReference type="InterPro" id="IPR009081">
    <property type="entry name" value="PP-bd_ACP"/>
</dbReference>
<dbReference type="InterPro" id="IPR036188">
    <property type="entry name" value="FAD/NAD-bd_sf"/>
</dbReference>
<evidence type="ECO:0008006" key="13">
    <source>
        <dbReference type="Google" id="ProtNLM"/>
    </source>
</evidence>
<dbReference type="Pfam" id="PF08659">
    <property type="entry name" value="KR"/>
    <property type="match status" value="1"/>
</dbReference>
<evidence type="ECO:0000256" key="7">
    <source>
        <dbReference type="SAM" id="MobiDB-lite"/>
    </source>
</evidence>
<dbReference type="PANTHER" id="PTHR43775:SF20">
    <property type="entry name" value="HYBRID PKS-NRPS SYNTHETASE APDA"/>
    <property type="match status" value="1"/>
</dbReference>
<evidence type="ECO:0000313" key="12">
    <source>
        <dbReference type="Proteomes" id="UP001303760"/>
    </source>
</evidence>
<dbReference type="InterPro" id="IPR014031">
    <property type="entry name" value="Ketoacyl_synth_C"/>
</dbReference>
<keyword evidence="3" id="KW-0808">Transferase</keyword>
<reference evidence="11" key="2">
    <citation type="submission" date="2023-05" db="EMBL/GenBank/DDBJ databases">
        <authorList>
            <consortium name="Lawrence Berkeley National Laboratory"/>
            <person name="Steindorff A."/>
            <person name="Hensen N."/>
            <person name="Bonometti L."/>
            <person name="Westerberg I."/>
            <person name="Brannstrom I.O."/>
            <person name="Guillou S."/>
            <person name="Cros-Aarteil S."/>
            <person name="Calhoun S."/>
            <person name="Haridas S."/>
            <person name="Kuo A."/>
            <person name="Mondo S."/>
            <person name="Pangilinan J."/>
            <person name="Riley R."/>
            <person name="Labutti K."/>
            <person name="Andreopoulos B."/>
            <person name="Lipzen A."/>
            <person name="Chen C."/>
            <person name="Yanf M."/>
            <person name="Daum C."/>
            <person name="Ng V."/>
            <person name="Clum A."/>
            <person name="Ohm R."/>
            <person name="Martin F."/>
            <person name="Silar P."/>
            <person name="Natvig D."/>
            <person name="Lalanne C."/>
            <person name="Gautier V."/>
            <person name="Ament-Velasquez S.L."/>
            <person name="Kruys A."/>
            <person name="Hutchinson M.I."/>
            <person name="Powell A.J."/>
            <person name="Barry K."/>
            <person name="Miller A.N."/>
            <person name="Grigoriev I.V."/>
            <person name="Debuchy R."/>
            <person name="Gladieux P."/>
            <person name="Thoren M.H."/>
            <person name="Johannesson H."/>
        </authorList>
    </citation>
    <scope>NUCLEOTIDE SEQUENCE</scope>
    <source>
        <strain evidence="11">CBS 532.94</strain>
    </source>
</reference>
<evidence type="ECO:0000256" key="6">
    <source>
        <dbReference type="PROSITE-ProRule" id="PRU01363"/>
    </source>
</evidence>
<dbReference type="SUPFAM" id="SSF52151">
    <property type="entry name" value="FabD/lysophospholipase-like"/>
    <property type="match status" value="1"/>
</dbReference>
<dbReference type="Proteomes" id="UP001303760">
    <property type="component" value="Unassembled WGS sequence"/>
</dbReference>
<dbReference type="InterPro" id="IPR042104">
    <property type="entry name" value="PKS_dehydratase_sf"/>
</dbReference>
<dbReference type="InterPro" id="IPR020806">
    <property type="entry name" value="PKS_PP-bd"/>
</dbReference>
<dbReference type="Pfam" id="PF02801">
    <property type="entry name" value="Ketoacyl-synt_C"/>
    <property type="match status" value="1"/>
</dbReference>
<feature type="domain" description="Ketosynthase family 3 (KS3)" evidence="9">
    <location>
        <begin position="8"/>
        <end position="343"/>
    </location>
</feature>
<dbReference type="Gene3D" id="3.40.50.720">
    <property type="entry name" value="NAD(P)-binding Rossmann-like Domain"/>
    <property type="match status" value="2"/>
</dbReference>
<evidence type="ECO:0000313" key="11">
    <source>
        <dbReference type="EMBL" id="KAK4237127.1"/>
    </source>
</evidence>
<dbReference type="PROSITE" id="PS52004">
    <property type="entry name" value="KS3_2"/>
    <property type="match status" value="1"/>
</dbReference>
<dbReference type="InterPro" id="IPR049900">
    <property type="entry name" value="PKS_mFAS_DH"/>
</dbReference>
<keyword evidence="5" id="KW-0511">Multifunctional enzyme</keyword>
<dbReference type="InterPro" id="IPR036291">
    <property type="entry name" value="NAD(P)-bd_dom_sf"/>
</dbReference>
<dbReference type="PROSITE" id="PS52019">
    <property type="entry name" value="PKS_MFAS_DH"/>
    <property type="match status" value="1"/>
</dbReference>
<dbReference type="InterPro" id="IPR001227">
    <property type="entry name" value="Ac_transferase_dom_sf"/>
</dbReference>
<feature type="active site" description="Proton acceptor; for dehydratase activity" evidence="6">
    <location>
        <position position="804"/>
    </location>
</feature>
<dbReference type="SMART" id="SM00826">
    <property type="entry name" value="PKS_DH"/>
    <property type="match status" value="1"/>
</dbReference>
<keyword evidence="12" id="KW-1185">Reference proteome</keyword>
<dbReference type="SMART" id="SM00825">
    <property type="entry name" value="PKS_KS"/>
    <property type="match status" value="1"/>
</dbReference>
<organism evidence="11 12">
    <name type="scientific">Achaetomium macrosporum</name>
    <dbReference type="NCBI Taxonomy" id="79813"/>
    <lineage>
        <taxon>Eukaryota</taxon>
        <taxon>Fungi</taxon>
        <taxon>Dikarya</taxon>
        <taxon>Ascomycota</taxon>
        <taxon>Pezizomycotina</taxon>
        <taxon>Sordariomycetes</taxon>
        <taxon>Sordariomycetidae</taxon>
        <taxon>Sordariales</taxon>
        <taxon>Chaetomiaceae</taxon>
        <taxon>Achaetomium</taxon>
    </lineage>
</organism>
<dbReference type="Gene3D" id="1.10.1200.10">
    <property type="entry name" value="ACP-like"/>
    <property type="match status" value="1"/>
</dbReference>
<dbReference type="Gene3D" id="3.40.366.10">
    <property type="entry name" value="Malonyl-Coenzyme A Acyl Carrier Protein, domain 2"/>
    <property type="match status" value="1"/>
</dbReference>
<feature type="region of interest" description="Disordered" evidence="7">
    <location>
        <begin position="2031"/>
        <end position="2074"/>
    </location>
</feature>
<dbReference type="Gene3D" id="3.50.50.60">
    <property type="entry name" value="FAD/NAD(P)-binding domain"/>
    <property type="match status" value="1"/>
</dbReference>
<evidence type="ECO:0000256" key="2">
    <source>
        <dbReference type="ARBA" id="ARBA00022553"/>
    </source>
</evidence>
<dbReference type="GO" id="GO:0044550">
    <property type="term" value="P:secondary metabolite biosynthetic process"/>
    <property type="evidence" value="ECO:0007669"/>
    <property type="project" value="TreeGrafter"/>
</dbReference>
<dbReference type="PANTHER" id="PTHR43775">
    <property type="entry name" value="FATTY ACID SYNTHASE"/>
    <property type="match status" value="1"/>
</dbReference>
<keyword evidence="2" id="KW-0597">Phosphoprotein</keyword>
<reference evidence="11" key="1">
    <citation type="journal article" date="2023" name="Mol. Phylogenet. Evol.">
        <title>Genome-scale phylogeny and comparative genomics of the fungal order Sordariales.</title>
        <authorList>
            <person name="Hensen N."/>
            <person name="Bonometti L."/>
            <person name="Westerberg I."/>
            <person name="Brannstrom I.O."/>
            <person name="Guillou S."/>
            <person name="Cros-Aarteil S."/>
            <person name="Calhoun S."/>
            <person name="Haridas S."/>
            <person name="Kuo A."/>
            <person name="Mondo S."/>
            <person name="Pangilinan J."/>
            <person name="Riley R."/>
            <person name="LaButti K."/>
            <person name="Andreopoulos B."/>
            <person name="Lipzen A."/>
            <person name="Chen C."/>
            <person name="Yan M."/>
            <person name="Daum C."/>
            <person name="Ng V."/>
            <person name="Clum A."/>
            <person name="Steindorff A."/>
            <person name="Ohm R.A."/>
            <person name="Martin F."/>
            <person name="Silar P."/>
            <person name="Natvig D.O."/>
            <person name="Lalanne C."/>
            <person name="Gautier V."/>
            <person name="Ament-Velasquez S.L."/>
            <person name="Kruys A."/>
            <person name="Hutchinson M.I."/>
            <person name="Powell A.J."/>
            <person name="Barry K."/>
            <person name="Miller A.N."/>
            <person name="Grigoriev I.V."/>
            <person name="Debuchy R."/>
            <person name="Gladieux P."/>
            <person name="Hiltunen Thoren M."/>
            <person name="Johannesson H."/>
        </authorList>
    </citation>
    <scope>NUCLEOTIDE SEQUENCE</scope>
    <source>
        <strain evidence="11">CBS 532.94</strain>
    </source>
</reference>
<dbReference type="SMART" id="SM00822">
    <property type="entry name" value="PKS_KR"/>
    <property type="match status" value="1"/>
</dbReference>
<dbReference type="SMART" id="SM00823">
    <property type="entry name" value="PKS_PP"/>
    <property type="match status" value="1"/>
</dbReference>
<dbReference type="InterPro" id="IPR006162">
    <property type="entry name" value="Ppantetheine_attach_site"/>
</dbReference>
<evidence type="ECO:0000259" key="9">
    <source>
        <dbReference type="PROSITE" id="PS52004"/>
    </source>
</evidence>
<dbReference type="PROSITE" id="PS50075">
    <property type="entry name" value="CARRIER"/>
    <property type="match status" value="1"/>
</dbReference>
<feature type="compositionally biased region" description="Polar residues" evidence="7">
    <location>
        <begin position="2043"/>
        <end position="2052"/>
    </location>
</feature>
<dbReference type="SUPFAM" id="SSF51905">
    <property type="entry name" value="FAD/NAD(P)-binding domain"/>
    <property type="match status" value="1"/>
</dbReference>
<evidence type="ECO:0000256" key="4">
    <source>
        <dbReference type="ARBA" id="ARBA00023002"/>
    </source>
</evidence>
<dbReference type="SMART" id="SM00827">
    <property type="entry name" value="PKS_AT"/>
    <property type="match status" value="1"/>
</dbReference>
<dbReference type="InterPro" id="IPR020807">
    <property type="entry name" value="PKS_DH"/>
</dbReference>
<feature type="active site" description="Proton donor; for dehydratase activity" evidence="6">
    <location>
        <position position="979"/>
    </location>
</feature>
<accession>A0AAN7C997</accession>
<comment type="caution">
    <text evidence="11">The sequence shown here is derived from an EMBL/GenBank/DDBJ whole genome shotgun (WGS) entry which is preliminary data.</text>
</comment>
<dbReference type="GO" id="GO:0031177">
    <property type="term" value="F:phosphopantetheine binding"/>
    <property type="evidence" value="ECO:0007669"/>
    <property type="project" value="InterPro"/>
</dbReference>
<dbReference type="SUPFAM" id="SSF47336">
    <property type="entry name" value="ACP-like"/>
    <property type="match status" value="1"/>
</dbReference>
<dbReference type="InterPro" id="IPR057326">
    <property type="entry name" value="KR_dom"/>
</dbReference>
<dbReference type="InterPro" id="IPR036736">
    <property type="entry name" value="ACP-like_sf"/>
</dbReference>
<dbReference type="InterPro" id="IPR014043">
    <property type="entry name" value="Acyl_transferase_dom"/>
</dbReference>
<dbReference type="Gene3D" id="3.10.129.110">
    <property type="entry name" value="Polyketide synthase dehydratase"/>
    <property type="match status" value="1"/>
</dbReference>
<dbReference type="InterPro" id="IPR014030">
    <property type="entry name" value="Ketoacyl_synth_N"/>
</dbReference>
<dbReference type="InterPro" id="IPR016039">
    <property type="entry name" value="Thiolase-like"/>
</dbReference>
<protein>
    <recommendedName>
        <fullName evidence="13">Polyketide synthase</fullName>
    </recommendedName>
</protein>
<feature type="region of interest" description="C-terminal hotdog fold" evidence="6">
    <location>
        <begin position="920"/>
        <end position="1077"/>
    </location>
</feature>
<keyword evidence="1" id="KW-0596">Phosphopantetheine</keyword>
<dbReference type="GO" id="GO:0004312">
    <property type="term" value="F:fatty acid synthase activity"/>
    <property type="evidence" value="ECO:0007669"/>
    <property type="project" value="TreeGrafter"/>
</dbReference>
<keyword evidence="4" id="KW-0560">Oxidoreductase</keyword>
<dbReference type="EMBL" id="MU860154">
    <property type="protein sequence ID" value="KAK4237127.1"/>
    <property type="molecule type" value="Genomic_DNA"/>
</dbReference>
<dbReference type="InterPro" id="IPR049552">
    <property type="entry name" value="PKS_DH_N"/>
</dbReference>
<evidence type="ECO:0000256" key="5">
    <source>
        <dbReference type="ARBA" id="ARBA00023268"/>
    </source>
</evidence>
<dbReference type="PRINTS" id="PR00411">
    <property type="entry name" value="PNDRDTASEI"/>
</dbReference>
<dbReference type="CDD" id="cd00833">
    <property type="entry name" value="PKS"/>
    <property type="match status" value="1"/>
</dbReference>
<dbReference type="InterPro" id="IPR016035">
    <property type="entry name" value="Acyl_Trfase/lysoPLipase"/>
</dbReference>
<dbReference type="Pfam" id="PF00698">
    <property type="entry name" value="Acyl_transf_1"/>
    <property type="match status" value="1"/>
</dbReference>
<dbReference type="InterPro" id="IPR020841">
    <property type="entry name" value="PKS_Beta-ketoAc_synthase_dom"/>
</dbReference>
<evidence type="ECO:0000259" key="8">
    <source>
        <dbReference type="PROSITE" id="PS50075"/>
    </source>
</evidence>
<dbReference type="Pfam" id="PF13738">
    <property type="entry name" value="Pyr_redox_3"/>
    <property type="match status" value="1"/>
</dbReference>
<dbReference type="Pfam" id="PF14765">
    <property type="entry name" value="PS-DH"/>
    <property type="match status" value="1"/>
</dbReference>
<evidence type="ECO:0000256" key="1">
    <source>
        <dbReference type="ARBA" id="ARBA00022450"/>
    </source>
</evidence>
<sequence>MPYKQPIHEPIAIVGASCRFTGNATSPSRLWELLAHPRDLTREVPPQRFNINAFYHQNGEYHGTTSSPKAYFIDQDHRAIDPQQRMLLEVYAGEKVGRDELFMNQYYATGNARSILANRISYFFNFNGPLVALHQAMACFIVESNLHMLSPTGHCRMWDAGANALADGDSIEAIIRETGVNSDGRTRGITMPNWEAQSRLIQDTYTRSGLDPKDPEDRCHAGDPNEARAIENAFFGNDSSTSGPSSGPNRKLFVGSVKTVIGHTEGAAGLAGVLKVVQSMRHNSVPPNLHLDRLNPEVRKYYANLLVPTSLAVWPNVPAGQPKRGSVNSFGFGGTNAHAIIEETFSSLFRMPGVAVCLPLVLSAPSTKALATRSGLASEELAWHCFSRRTAFPFRVSVSSLSASGLAKDSSAPKILGVFTGQGAQWATMSRGLLLSSVVYANTIQHLDRILQACHDPPAWSLEQEILADEHTSRVRKAYISQPLCTAIQLGLVELLRHLGIRFSAVVGHSSGEIAAAYAAGKITIEDAMLIAHYRGLGEGGMLAAGLTEYSNGLWVAAINSSSSVTLSGDFNIQKFARMLFVDAAYHSPHMEGPSVEYLDSLTACGISSRQGNGTTWVSSVYGCREPSQAELTGRYWKDNMVKPVLFYEAVSTTLETVGPFDCAIEVGPHPSLMGPVTQTMREKNGTTVPYSGLLCRKMDDREAFASFLGWMWTQFGSSSEQIRQFVLGSVEPELVNTRLADAPTYPWDHSQTYWFESRISRQYHFKVEKPHELLGVRTRDDSKHQLRWRNILKLENLPWAKHHCFQGQALLPASAYLIMTLDAARVALAGRQASVVELRDLKFPSGIILEPHGPGVEILFNLTIDRDAQDTIDASFTLTSVIADGSTDMKMSFSGKLTISLGEPAARRLPQRAGHRAETLHANPEAFYDMMAGTGLVYTAPFKGLKTLQRRYNFASGTLKKYHDEDTTGLSISPATLDSCLQTAFVTISSPGDNAIWTSFLPLDMECVRFNLAICDIKDPENDSLAVDAYLTKEMPINGGSAASFTADIEIFDPQGQMEIQVQGLTVGSFSSTKPEEDYELYLTSKFDIDPDDEIVSAETSGISVSGPVLIESCKRVASFYTSPASIGRLHPAPRAMSPTSWPEETVESVDSFIRTSPYFLALDFIREVGRTLPQLLADVLPAVIEEARQLIHFQQHISRMVRQIAHKYPRMNVLGLTDPKLGLTEYILAGLQESFLLYRLGSEPEANLESRVLLTESLRKKVMVDKVNLKVPQREHGRLYDLVVLTSSLLESYKITKVLTAVKRMMRPGGFLVLVDAPRGTMKDRVWRIAGFAQGESDTISPPGWPDLLGHCGFVDCVKNSHQYYPPGFSLIVRQAESPEKAASHLADHLLVVGGKQQHTSLISSGLCTALTTRCGAVELAETLDSHDVRTLASFSAEHMDALRALFRPQMTILWVTYNARISNPDHAASFGFARTLAAETPGLPAPAVEAVTVAFARLTNHEREVHLENGHRLVPRVIPWKDGNDRVNAPRRVVSNIVNTLENVVRIVPAESEDGSCLCEVEIENVGDLDVATHQRGIQVNYSTARPMSIGGTGRIQVALTESNSSYAVNQPAFLAHLVRYSAAFIISRTVQGKSVLLIQPDKLFYDTVKDILAKCGIQLRVCSTDLAMCTAVPGAIKALYPREGAWLSEMFEQLVDELALSKAMMLDASPTTMTTGPFQIVDWRAERSVSQIVKPLAGTQLLHPAKTLCTLFVQQGARYITELDVTSLEQVVEFKSKLAETLPPVGGVVNGAMVLDDRVFSEMPLETLHRVMKPKAVGADMDFFIMTSSFAAIGGHAGQSNYAAANMYMNGLAASRRQRGLPGSVLNIGKGDLYEGLEREGYPPISERDVHHMFIYDIITGLRRFPAHAPTLNWHNLEADCMLDRQQQKTLKQLIEAADTKEAIVDLLVHGFVAHLQSQLQLAEGSVTGEHSIVELGVDSLVAVDVRSWIWKTLGQDVAVMKILGGSTILKLCQEIAAAIMESRVTDAKSDNTRHPQESRQSPLSTPSAERVVPGSANLPPAPWPASATTPTASIDAPGIAAHIIASLNDALAKRDFAAVAGLFLPDPNPAHQDNNAAATPYWRDHLVLSWRLRTLKGQEKIISFLEDAGFSGDGGLKFREVRGVGFFVTVENAVGKGRGVVRLVEYQPGEWKIWTVFTTLEEISGFEERTGQRREVGVQHGATQDRRNWAERRMEEREFVGREPEVLIIGAGQAGLTAAARLKMLGVPTLVIDKNKAVGDNWRNRYRQLVLHDPVWYDHMPYIPFPDSWPVFTPKNKLADWFESYVKALDLDVWTQSSMVSSSWDGKTMKWKAVIQRLSRHGSTDRREFHPSHIIVATGHSGKAYMPSIPGMDSFKGDLLCHSANFPGAGDNRKGKNAVVVGACNSSMDICQDYVEKGYDVTVVQRSSTYVISSDNVLKVSLGGLYEEGGPATEDSDITVWGWPSEVLKSIQVDLTNIAGEKDMEVLDGLERAGFKVDMGPSGGGIFCKYLQRGGGYYIDVGAAKLIIDGKVKVKHGQEIAQVLPNGLKFADGSELEADEIVFATGYENMKQSARGFLEDELFEKVGDVWGWDGEGEMRTIWTGSGHPGLWFHGGNLSFCRYYSRLVALQILASLRGLNGQV</sequence>
<dbReference type="SUPFAM" id="SSF51735">
    <property type="entry name" value="NAD(P)-binding Rossmann-fold domains"/>
    <property type="match status" value="1"/>
</dbReference>
<feature type="compositionally biased region" description="Basic and acidic residues" evidence="7">
    <location>
        <begin position="2031"/>
        <end position="2042"/>
    </location>
</feature>
<dbReference type="SUPFAM" id="SSF53335">
    <property type="entry name" value="S-adenosyl-L-methionine-dependent methyltransferases"/>
    <property type="match status" value="1"/>
</dbReference>
<evidence type="ECO:0000259" key="10">
    <source>
        <dbReference type="PROSITE" id="PS52019"/>
    </source>
</evidence>
<evidence type="ECO:0000256" key="3">
    <source>
        <dbReference type="ARBA" id="ARBA00022679"/>
    </source>
</evidence>
<dbReference type="InterPro" id="IPR049551">
    <property type="entry name" value="PKS_DH_C"/>
</dbReference>
<dbReference type="SUPFAM" id="SSF53901">
    <property type="entry name" value="Thiolase-like"/>
    <property type="match status" value="2"/>
</dbReference>
<dbReference type="Pfam" id="PF00109">
    <property type="entry name" value="ketoacyl-synt"/>
    <property type="match status" value="1"/>
</dbReference>
<gene>
    <name evidence="11" type="ORF">C8A03DRAFT_44984</name>
</gene>
<feature type="region of interest" description="N-terminal hotdog fold" evidence="6">
    <location>
        <begin position="772"/>
        <end position="905"/>
    </location>
</feature>
<dbReference type="Pfam" id="PF21089">
    <property type="entry name" value="PKS_DH_N"/>
    <property type="match status" value="1"/>
</dbReference>
<dbReference type="InterPro" id="IPR029063">
    <property type="entry name" value="SAM-dependent_MTases_sf"/>
</dbReference>